<gene>
    <name evidence="2" type="ORF">OVA965_LOCUS21119</name>
    <name evidence="3" type="ORF">TMI583_LOCUS21696</name>
</gene>
<organism evidence="2 4">
    <name type="scientific">Didymodactylos carnosus</name>
    <dbReference type="NCBI Taxonomy" id="1234261"/>
    <lineage>
        <taxon>Eukaryota</taxon>
        <taxon>Metazoa</taxon>
        <taxon>Spiralia</taxon>
        <taxon>Gnathifera</taxon>
        <taxon>Rotifera</taxon>
        <taxon>Eurotatoria</taxon>
        <taxon>Bdelloidea</taxon>
        <taxon>Philodinida</taxon>
        <taxon>Philodinidae</taxon>
        <taxon>Didymodactylos</taxon>
    </lineage>
</organism>
<protein>
    <submittedName>
        <fullName evidence="2">Uncharacterized protein</fullName>
    </submittedName>
</protein>
<proteinExistence type="predicted"/>
<dbReference type="Proteomes" id="UP000677228">
    <property type="component" value="Unassembled WGS sequence"/>
</dbReference>
<dbReference type="AlphaFoldDB" id="A0A8S2EBU5"/>
<reference evidence="2" key="1">
    <citation type="submission" date="2021-02" db="EMBL/GenBank/DDBJ databases">
        <authorList>
            <person name="Nowell W R."/>
        </authorList>
    </citation>
    <scope>NUCLEOTIDE SEQUENCE</scope>
</reference>
<dbReference type="EMBL" id="CAJOBA010026390">
    <property type="protein sequence ID" value="CAF3935951.1"/>
    <property type="molecule type" value="Genomic_DNA"/>
</dbReference>
<evidence type="ECO:0000313" key="4">
    <source>
        <dbReference type="Proteomes" id="UP000677228"/>
    </source>
</evidence>
<keyword evidence="1" id="KW-0175">Coiled coil</keyword>
<evidence type="ECO:0000313" key="2">
    <source>
        <dbReference type="EMBL" id="CAF1140844.1"/>
    </source>
</evidence>
<name>A0A8S2EBU5_9BILA</name>
<dbReference type="EMBL" id="CAJNOK010011465">
    <property type="protein sequence ID" value="CAF1140844.1"/>
    <property type="molecule type" value="Genomic_DNA"/>
</dbReference>
<evidence type="ECO:0000313" key="3">
    <source>
        <dbReference type="EMBL" id="CAF3935951.1"/>
    </source>
</evidence>
<feature type="non-terminal residue" evidence="2">
    <location>
        <position position="1"/>
    </location>
</feature>
<sequence>ERRHLQTEVQMYKEQRHQIEYELQQTKSSMSELQIKYDRIQNTERDGEKQIRVIITHQTLQKQYAQIEFERDEVINERNQKYENDIQQLQYRLQQEITISEEKSVEIEKQLTRVYSTEIASKNETIRV</sequence>
<dbReference type="Proteomes" id="UP000682733">
    <property type="component" value="Unassembled WGS sequence"/>
</dbReference>
<accession>A0A8S2EBU5</accession>
<evidence type="ECO:0000256" key="1">
    <source>
        <dbReference type="SAM" id="Coils"/>
    </source>
</evidence>
<comment type="caution">
    <text evidence="2">The sequence shown here is derived from an EMBL/GenBank/DDBJ whole genome shotgun (WGS) entry which is preliminary data.</text>
</comment>
<feature type="coiled-coil region" evidence="1">
    <location>
        <begin position="23"/>
        <end position="99"/>
    </location>
</feature>